<keyword evidence="3" id="KW-0732">Signal</keyword>
<evidence type="ECO:0000256" key="3">
    <source>
        <dbReference type="SAM" id="SignalP"/>
    </source>
</evidence>
<proteinExistence type="predicted"/>
<keyword evidence="6" id="KW-1185">Reference proteome</keyword>
<organism evidence="5 6">
    <name type="scientific">Marinibacterium profundimaris</name>
    <dbReference type="NCBI Taxonomy" id="1679460"/>
    <lineage>
        <taxon>Bacteria</taxon>
        <taxon>Pseudomonadati</taxon>
        <taxon>Pseudomonadota</taxon>
        <taxon>Alphaproteobacteria</taxon>
        <taxon>Rhodobacterales</taxon>
        <taxon>Paracoccaceae</taxon>
        <taxon>Marinibacterium</taxon>
    </lineage>
</organism>
<feature type="signal peptide" evidence="3">
    <location>
        <begin position="1"/>
        <end position="32"/>
    </location>
</feature>
<dbReference type="OrthoDB" id="5523607at2"/>
<dbReference type="GO" id="GO:0019867">
    <property type="term" value="C:outer membrane"/>
    <property type="evidence" value="ECO:0007669"/>
    <property type="project" value="InterPro"/>
</dbReference>
<evidence type="ECO:0000313" key="5">
    <source>
        <dbReference type="EMBL" id="OWU72880.1"/>
    </source>
</evidence>
<dbReference type="AlphaFoldDB" id="A0A225NKN7"/>
<name>A0A225NKN7_9RHOB</name>
<sequence>MTQHPGPRLSALLGPIALAGLAALPAAPGAMAQGVFGTDVPSSQIGEEKSATGLRNGSFILAPIPIRNPTIGTGLALGGAYLFTIDKGSDPSGFGIGAFRTDNGSQGYAIGGSANFGAGRWKVQGIVGDADLNYDFYQDGRAFAIEQTGLMGRLGVAYRWSDSWSLGFDLGVIESELGPNPPLVPPELRPDFGITSLTADLTIGYDTRDDTIYPTSGVDSTLRVGWGGAHQGLSADIFGGSDREFTRGLFKYAHYTPVGRDSVLAGLMTACGVDKETPFYLACSLGGSDSFRGFSSTEYIDNALVSLQLAWRGRVGQSRFGYAVFAGAGRVAEDMNHIGDADTHSAAGIGLRYRVSKKFPVDFAVDAAYNDEHSFTTYIYVGQRF</sequence>
<gene>
    <name evidence="5" type="ORF">ATO3_14380</name>
</gene>
<feature type="domain" description="Bacterial surface antigen (D15)" evidence="4">
    <location>
        <begin position="107"/>
        <end position="385"/>
    </location>
</feature>
<accession>A0A225NKN7</accession>
<dbReference type="Proteomes" id="UP000215377">
    <property type="component" value="Unassembled WGS sequence"/>
</dbReference>
<comment type="caution">
    <text evidence="5">The sequence shown here is derived from an EMBL/GenBank/DDBJ whole genome shotgun (WGS) entry which is preliminary data.</text>
</comment>
<evidence type="ECO:0000259" key="4">
    <source>
        <dbReference type="Pfam" id="PF01103"/>
    </source>
</evidence>
<evidence type="ECO:0000313" key="6">
    <source>
        <dbReference type="Proteomes" id="UP000215377"/>
    </source>
</evidence>
<protein>
    <recommendedName>
        <fullName evidence="4">Bacterial surface antigen (D15) domain-containing protein</fullName>
    </recommendedName>
</protein>
<feature type="chain" id="PRO_5012081683" description="Bacterial surface antigen (D15) domain-containing protein" evidence="3">
    <location>
        <begin position="33"/>
        <end position="385"/>
    </location>
</feature>
<dbReference type="InterPro" id="IPR000184">
    <property type="entry name" value="Bac_surfAg_D15"/>
</dbReference>
<reference evidence="5 6" key="1">
    <citation type="submission" date="2013-04" db="EMBL/GenBank/DDBJ databases">
        <title>Oceanicola sp. 22II1-22F33 Genome Sequencing.</title>
        <authorList>
            <person name="Lai Q."/>
            <person name="Li G."/>
            <person name="Shao Z."/>
        </authorList>
    </citation>
    <scope>NUCLEOTIDE SEQUENCE [LARGE SCALE GENOMIC DNA]</scope>
    <source>
        <strain evidence="5 6">22II1-22F33</strain>
    </source>
</reference>
<dbReference type="EMBL" id="AQQR01000005">
    <property type="protein sequence ID" value="OWU72880.1"/>
    <property type="molecule type" value="Genomic_DNA"/>
</dbReference>
<evidence type="ECO:0000256" key="1">
    <source>
        <dbReference type="ARBA" id="ARBA00004370"/>
    </source>
</evidence>
<dbReference type="RefSeq" id="WP_088650571.1">
    <property type="nucleotide sequence ID" value="NZ_AQQR01000005.1"/>
</dbReference>
<dbReference type="Gene3D" id="2.40.160.50">
    <property type="entry name" value="membrane protein fhac: a member of the omp85/tpsb transporter family"/>
    <property type="match status" value="1"/>
</dbReference>
<dbReference type="Pfam" id="PF01103">
    <property type="entry name" value="Omp85"/>
    <property type="match status" value="1"/>
</dbReference>
<keyword evidence="2" id="KW-0472">Membrane</keyword>
<evidence type="ECO:0000256" key="2">
    <source>
        <dbReference type="ARBA" id="ARBA00023136"/>
    </source>
</evidence>
<comment type="subcellular location">
    <subcellularLocation>
        <location evidence="1">Membrane</location>
    </subcellularLocation>
</comment>